<protein>
    <recommendedName>
        <fullName evidence="3">Pentatricopeptide repeat-containing protein</fullName>
    </recommendedName>
</protein>
<dbReference type="PANTHER" id="PTHR47926">
    <property type="entry name" value="PENTATRICOPEPTIDE REPEAT-CONTAINING PROTEIN"/>
    <property type="match status" value="1"/>
</dbReference>
<accession>A0A835J397</accession>
<evidence type="ECO:0000313" key="2">
    <source>
        <dbReference type="Proteomes" id="UP000657918"/>
    </source>
</evidence>
<dbReference type="Proteomes" id="UP000657918">
    <property type="component" value="Unassembled WGS sequence"/>
</dbReference>
<comment type="caution">
    <text evidence="1">The sequence shown here is derived from an EMBL/GenBank/DDBJ whole genome shotgun (WGS) entry which is preliminary data.</text>
</comment>
<dbReference type="InterPro" id="IPR046960">
    <property type="entry name" value="PPR_At4g14850-like_plant"/>
</dbReference>
<evidence type="ECO:0008006" key="3">
    <source>
        <dbReference type="Google" id="ProtNLM"/>
    </source>
</evidence>
<dbReference type="GO" id="GO:0009451">
    <property type="term" value="P:RNA modification"/>
    <property type="evidence" value="ECO:0007669"/>
    <property type="project" value="InterPro"/>
</dbReference>
<gene>
    <name evidence="1" type="ORF">SADUNF_Sadunf18G0042400</name>
</gene>
<dbReference type="EMBL" id="JADGMS010000018">
    <property type="protein sequence ID" value="KAF9662337.1"/>
    <property type="molecule type" value="Genomic_DNA"/>
</dbReference>
<dbReference type="GO" id="GO:0003723">
    <property type="term" value="F:RNA binding"/>
    <property type="evidence" value="ECO:0007669"/>
    <property type="project" value="InterPro"/>
</dbReference>
<name>A0A835J397_9ROSI</name>
<dbReference type="AlphaFoldDB" id="A0A835J397"/>
<sequence length="287" mass="32211">MIDGYARKGENELPFFLSSSRYLLFIVFTVRKGELSLDVFEKMPSLDIISFTILGLLVSYGQLGNLQFGKVIHGWIEGRKHVISSNLILANALLDMYVKCQKVELALRSFSALKEKDVVSKGSQLPPHRLLDMGIPPGENKHEAPRINQDGAIFSLYRPLPYGPWSSNAPMKLCLDLITSRDSTLVRSIKDNFQRACRNPSNGVQSTDGLSSSIPSSAIPLSSVFIVRCRQVMALKLRYGHQGRYRYGGEKNEFEALRLSHKLLQTPLEMYMKSNDTPMNVLKSVLS</sequence>
<reference evidence="1 2" key="1">
    <citation type="submission" date="2020-10" db="EMBL/GenBank/DDBJ databases">
        <title>Plant Genome Project.</title>
        <authorList>
            <person name="Zhang R.-G."/>
        </authorList>
    </citation>
    <scope>NUCLEOTIDE SEQUENCE [LARGE SCALE GENOMIC DNA]</scope>
    <source>
        <strain evidence="1">FAFU-HL-1</strain>
        <tissue evidence="1">Leaf</tissue>
    </source>
</reference>
<proteinExistence type="predicted"/>
<dbReference type="OrthoDB" id="1358188at2759"/>
<evidence type="ECO:0000313" key="1">
    <source>
        <dbReference type="EMBL" id="KAF9662337.1"/>
    </source>
</evidence>
<organism evidence="1 2">
    <name type="scientific">Salix dunnii</name>
    <dbReference type="NCBI Taxonomy" id="1413687"/>
    <lineage>
        <taxon>Eukaryota</taxon>
        <taxon>Viridiplantae</taxon>
        <taxon>Streptophyta</taxon>
        <taxon>Embryophyta</taxon>
        <taxon>Tracheophyta</taxon>
        <taxon>Spermatophyta</taxon>
        <taxon>Magnoliopsida</taxon>
        <taxon>eudicotyledons</taxon>
        <taxon>Gunneridae</taxon>
        <taxon>Pentapetalae</taxon>
        <taxon>rosids</taxon>
        <taxon>fabids</taxon>
        <taxon>Malpighiales</taxon>
        <taxon>Salicaceae</taxon>
        <taxon>Saliceae</taxon>
        <taxon>Salix</taxon>
    </lineage>
</organism>
<keyword evidence="2" id="KW-1185">Reference proteome</keyword>